<feature type="compositionally biased region" description="Gly residues" evidence="7">
    <location>
        <begin position="196"/>
        <end position="206"/>
    </location>
</feature>
<keyword evidence="3" id="KW-1003">Cell membrane</keyword>
<dbReference type="KEGG" id="acad:UA74_27180"/>
<evidence type="ECO:0000313" key="9">
    <source>
        <dbReference type="EMBL" id="APU17439.1"/>
    </source>
</evidence>
<dbReference type="Pfam" id="PF01899">
    <property type="entry name" value="MNHE"/>
    <property type="match status" value="1"/>
</dbReference>
<feature type="region of interest" description="Disordered" evidence="7">
    <location>
        <begin position="185"/>
        <end position="206"/>
    </location>
</feature>
<dbReference type="NCBIfam" id="NF006521">
    <property type="entry name" value="PRK08965.1-5"/>
    <property type="match status" value="1"/>
</dbReference>
<dbReference type="RefSeq" id="WP_232237504.1">
    <property type="nucleotide sequence ID" value="NZ_CP016076.1"/>
</dbReference>
<comment type="similarity">
    <text evidence="2">Belongs to the CPA3 antiporters (TC 2.A.63) subunit E family.</text>
</comment>
<proteinExistence type="inferred from homology"/>
<reference evidence="10" key="1">
    <citation type="submission" date="2016-06" db="EMBL/GenBank/DDBJ databases">
        <title>Complete genome sequence of Actinoalloteichus fjordicus DSM 46855 (=ADI127-17), type strain of the new species Actinoalloteichus fjordicus.</title>
        <authorList>
            <person name="Ruckert C."/>
            <person name="Nouioui I."/>
            <person name="Willmese J."/>
            <person name="van Wezel G."/>
            <person name="Klenk H.-P."/>
            <person name="Kalinowski J."/>
            <person name="Zotchev S.B."/>
        </authorList>
    </citation>
    <scope>NUCLEOTIDE SEQUENCE [LARGE SCALE GENOMIC DNA]</scope>
    <source>
        <strain evidence="10">ADI127-7</strain>
    </source>
</reference>
<feature type="transmembrane region" description="Helical" evidence="8">
    <location>
        <begin position="37"/>
        <end position="55"/>
    </location>
</feature>
<feature type="transmembrane region" description="Helical" evidence="8">
    <location>
        <begin position="67"/>
        <end position="87"/>
    </location>
</feature>
<dbReference type="GO" id="GO:0008324">
    <property type="term" value="F:monoatomic cation transmembrane transporter activity"/>
    <property type="evidence" value="ECO:0007669"/>
    <property type="project" value="InterPro"/>
</dbReference>
<keyword evidence="4 8" id="KW-0812">Transmembrane</keyword>
<evidence type="ECO:0000256" key="6">
    <source>
        <dbReference type="ARBA" id="ARBA00023136"/>
    </source>
</evidence>
<protein>
    <submittedName>
        <fullName evidence="9">Multisubunit Na+/H+ antiporter, MnhE subunit</fullName>
    </submittedName>
</protein>
<evidence type="ECO:0000256" key="4">
    <source>
        <dbReference type="ARBA" id="ARBA00022692"/>
    </source>
</evidence>
<feature type="transmembrane region" description="Helical" evidence="8">
    <location>
        <begin position="12"/>
        <end position="31"/>
    </location>
</feature>
<dbReference type="PANTHER" id="PTHR34584:SF1">
    <property type="entry name" value="NA(+)_H(+) ANTIPORTER SUBUNIT E1"/>
    <property type="match status" value="1"/>
</dbReference>
<sequence>MTMTRKARRHAWLRLPLILWLTVVWVLLWGTLDVPTALAGLIIAIGVVMTFPMPAIATRLRVRPLRLLYLLVWLLVDLFTSALQVAWESIRYGPRTKAGIIAVPVPSDIDHVVVAAANLVSLGPGKFVLQIDRSQRVFYVYAVGLRDSAHADRVRREVLGLQRLVVLAIGSDEDVLALDHLVPPKSADTPEALGDRAGGSTGREDG</sequence>
<accession>A0AAC9LIH6</accession>
<organism evidence="9 10">
    <name type="scientific">Actinoalloteichus fjordicus</name>
    <dbReference type="NCBI Taxonomy" id="1612552"/>
    <lineage>
        <taxon>Bacteria</taxon>
        <taxon>Bacillati</taxon>
        <taxon>Actinomycetota</taxon>
        <taxon>Actinomycetes</taxon>
        <taxon>Pseudonocardiales</taxon>
        <taxon>Pseudonocardiaceae</taxon>
        <taxon>Actinoalloteichus</taxon>
    </lineage>
</organism>
<keyword evidence="5 8" id="KW-1133">Transmembrane helix</keyword>
<dbReference type="Proteomes" id="UP000185511">
    <property type="component" value="Chromosome"/>
</dbReference>
<evidence type="ECO:0000256" key="8">
    <source>
        <dbReference type="SAM" id="Phobius"/>
    </source>
</evidence>
<keyword evidence="6 8" id="KW-0472">Membrane</keyword>
<evidence type="ECO:0000256" key="5">
    <source>
        <dbReference type="ARBA" id="ARBA00022989"/>
    </source>
</evidence>
<evidence type="ECO:0000313" key="10">
    <source>
        <dbReference type="Proteomes" id="UP000185511"/>
    </source>
</evidence>
<dbReference type="GO" id="GO:0005886">
    <property type="term" value="C:plasma membrane"/>
    <property type="evidence" value="ECO:0007669"/>
    <property type="project" value="UniProtKB-SubCell"/>
</dbReference>
<dbReference type="AlphaFoldDB" id="A0AAC9LIH6"/>
<evidence type="ECO:0000256" key="2">
    <source>
        <dbReference type="ARBA" id="ARBA00006228"/>
    </source>
</evidence>
<keyword evidence="10" id="KW-1185">Reference proteome</keyword>
<gene>
    <name evidence="9" type="ORF">UA74_27180</name>
</gene>
<dbReference type="InterPro" id="IPR002758">
    <property type="entry name" value="Cation_antiport_E"/>
</dbReference>
<evidence type="ECO:0000256" key="3">
    <source>
        <dbReference type="ARBA" id="ARBA00022475"/>
    </source>
</evidence>
<evidence type="ECO:0000256" key="7">
    <source>
        <dbReference type="SAM" id="MobiDB-lite"/>
    </source>
</evidence>
<dbReference type="PANTHER" id="PTHR34584">
    <property type="entry name" value="NA(+)/H(+) ANTIPORTER SUBUNIT E1"/>
    <property type="match status" value="1"/>
</dbReference>
<dbReference type="EMBL" id="CP016076">
    <property type="protein sequence ID" value="APU17439.1"/>
    <property type="molecule type" value="Genomic_DNA"/>
</dbReference>
<name>A0AAC9LIH6_9PSEU</name>
<evidence type="ECO:0000256" key="1">
    <source>
        <dbReference type="ARBA" id="ARBA00004651"/>
    </source>
</evidence>
<comment type="subcellular location">
    <subcellularLocation>
        <location evidence="1">Cell membrane</location>
        <topology evidence="1">Multi-pass membrane protein</topology>
    </subcellularLocation>
</comment>